<gene>
    <name evidence="1" type="ORF">FSC37_21360</name>
</gene>
<protein>
    <recommendedName>
        <fullName evidence="3">Alginate export domain-containing protein</fullName>
    </recommendedName>
</protein>
<evidence type="ECO:0000313" key="1">
    <source>
        <dbReference type="EMBL" id="TXC67320.1"/>
    </source>
</evidence>
<dbReference type="EMBL" id="VOPW01000001">
    <property type="protein sequence ID" value="TXC67320.1"/>
    <property type="molecule type" value="Genomic_DNA"/>
</dbReference>
<sequence length="189" mass="21027">MLSGVDQSLLLTNVDLNWRYRDADTDMRFVFRDAYSADLKNSDKSKNRLSALYYEHRALKAGTQVRLGRQSPTGGGILNRYDGIQAGYTFAPKWRINAAAGIPTEKLLDSKRSFWGLWVDADALTPQIGGNLYFNRQLIDNQIDRSAVGSEMRFFSGGVSAFGIIDYDTEIRGLNIASLQGTGSGRTTR</sequence>
<organism evidence="1 2">
    <name type="scientific">Piscinibacter aquaticus</name>
    <dbReference type="NCBI Taxonomy" id="392597"/>
    <lineage>
        <taxon>Bacteria</taxon>
        <taxon>Pseudomonadati</taxon>
        <taxon>Pseudomonadota</taxon>
        <taxon>Betaproteobacteria</taxon>
        <taxon>Burkholderiales</taxon>
        <taxon>Sphaerotilaceae</taxon>
        <taxon>Piscinibacter</taxon>
    </lineage>
</organism>
<dbReference type="AlphaFoldDB" id="A0A5C6U3U2"/>
<accession>A0A5C6U3U2</accession>
<name>A0A5C6U3U2_9BURK</name>
<reference evidence="1 2" key="1">
    <citation type="submission" date="2019-08" db="EMBL/GenBank/DDBJ databases">
        <authorList>
            <person name="Khan S.A."/>
            <person name="Jeon C.O."/>
            <person name="Jeong S.E."/>
        </authorList>
    </citation>
    <scope>NUCLEOTIDE SEQUENCE [LARGE SCALE GENOMIC DNA]</scope>
    <source>
        <strain evidence="2">IMCC1728</strain>
    </source>
</reference>
<proteinExistence type="predicted"/>
<evidence type="ECO:0008006" key="3">
    <source>
        <dbReference type="Google" id="ProtNLM"/>
    </source>
</evidence>
<comment type="caution">
    <text evidence="1">The sequence shown here is derived from an EMBL/GenBank/DDBJ whole genome shotgun (WGS) entry which is preliminary data.</text>
</comment>
<dbReference type="Proteomes" id="UP000321832">
    <property type="component" value="Unassembled WGS sequence"/>
</dbReference>
<keyword evidence="2" id="KW-1185">Reference proteome</keyword>
<evidence type="ECO:0000313" key="2">
    <source>
        <dbReference type="Proteomes" id="UP000321832"/>
    </source>
</evidence>